<dbReference type="InterPro" id="IPR013149">
    <property type="entry name" value="ADH-like_C"/>
</dbReference>
<dbReference type="InterPro" id="IPR002328">
    <property type="entry name" value="ADH_Zn_CS"/>
</dbReference>
<dbReference type="Gene3D" id="3.40.50.720">
    <property type="entry name" value="NAD(P)-binding Rossmann-like Domain"/>
    <property type="match status" value="1"/>
</dbReference>
<evidence type="ECO:0000313" key="9">
    <source>
        <dbReference type="Proteomes" id="UP000520767"/>
    </source>
</evidence>
<evidence type="ECO:0000256" key="1">
    <source>
        <dbReference type="ARBA" id="ARBA00001947"/>
    </source>
</evidence>
<name>A0A7W7Q311_9PSEU</name>
<dbReference type="Gene3D" id="3.90.180.10">
    <property type="entry name" value="Medium-chain alcohol dehydrogenases, catalytic domain"/>
    <property type="match status" value="1"/>
</dbReference>
<evidence type="ECO:0000256" key="3">
    <source>
        <dbReference type="ARBA" id="ARBA00022833"/>
    </source>
</evidence>
<dbReference type="SUPFAM" id="SSF51735">
    <property type="entry name" value="NAD(P)-binding Rossmann-fold domains"/>
    <property type="match status" value="1"/>
</dbReference>
<dbReference type="RefSeq" id="WP_311771018.1">
    <property type="nucleotide sequence ID" value="NZ_JACHJQ010000002.1"/>
</dbReference>
<sequence>MALRSVRGWFAGYAAGTPRTECRGWPAVATRLAESERPRDNWSEEALVRAMVYRGPYKVRVEEKDRPGIEHPGDAVVRVTMAAICGSDLHLYHGMMPDTRVGMTFGHEFIGVVDEVGPDVRNVRPGDRVMVPFNVFCGTCWFCARGLYSNCHNVNPNATAVGGIYGYSHTCGGYDGGQAEYVRVPFADVGPTVIPEWLDDEDAVLLTDALATGYFGAQLGDIVEGDVVVVFGAGPVGLFAAKSAWLMGAGRVVVIDHLEYRLEKARSFAHAETYNFTEYDDIVVHMKKITDHLGPDVAIDAVGAEADGNLLQHVTAAKLKLQGGSPVALNWAIDSVRKGGTVSVMGAYGPMFSAVKFGDALNKGLTLRMNQCPVKRQWPRLFEHVRNGYLKPSDIVTHRIPLEHIAEGYHIFSAKLDGCIKPLIVTNG</sequence>
<evidence type="ECO:0000259" key="7">
    <source>
        <dbReference type="Pfam" id="PF08240"/>
    </source>
</evidence>
<dbReference type="Pfam" id="PF00107">
    <property type="entry name" value="ADH_zinc_N"/>
    <property type="match status" value="1"/>
</dbReference>
<evidence type="ECO:0000256" key="5">
    <source>
        <dbReference type="RuleBase" id="RU361277"/>
    </source>
</evidence>
<evidence type="ECO:0000313" key="8">
    <source>
        <dbReference type="EMBL" id="MBB4906122.1"/>
    </source>
</evidence>
<dbReference type="PROSITE" id="PS00059">
    <property type="entry name" value="ADH_ZINC"/>
    <property type="match status" value="1"/>
</dbReference>
<dbReference type="GO" id="GO:0008270">
    <property type="term" value="F:zinc ion binding"/>
    <property type="evidence" value="ECO:0007669"/>
    <property type="project" value="InterPro"/>
</dbReference>
<keyword evidence="2 5" id="KW-0479">Metal-binding</keyword>
<dbReference type="PANTHER" id="PTHR42813:SF2">
    <property type="entry name" value="DEHYDROGENASE, ZINC-CONTAINING, PUTATIVE (AFU_ORTHOLOGUE AFUA_2G02810)-RELATED"/>
    <property type="match status" value="1"/>
</dbReference>
<proteinExistence type="inferred from homology"/>
<dbReference type="GO" id="GO:0016491">
    <property type="term" value="F:oxidoreductase activity"/>
    <property type="evidence" value="ECO:0007669"/>
    <property type="project" value="UniProtKB-KW"/>
</dbReference>
<keyword evidence="3 5" id="KW-0862">Zinc</keyword>
<dbReference type="CDD" id="cd08283">
    <property type="entry name" value="FDH_like_1"/>
    <property type="match status" value="1"/>
</dbReference>
<feature type="domain" description="Alcohol dehydrogenase-like N-terminal" evidence="7">
    <location>
        <begin position="72"/>
        <end position="189"/>
    </location>
</feature>
<protein>
    <submittedName>
        <fullName evidence="8">Threonine dehydrogenase-like Zn-dependent dehydrogenase</fullName>
    </submittedName>
</protein>
<evidence type="ECO:0000259" key="6">
    <source>
        <dbReference type="Pfam" id="PF00107"/>
    </source>
</evidence>
<accession>A0A7W7Q311</accession>
<dbReference type="PANTHER" id="PTHR42813">
    <property type="entry name" value="ZINC-TYPE ALCOHOL DEHYDROGENASE-LIKE"/>
    <property type="match status" value="1"/>
</dbReference>
<dbReference type="Proteomes" id="UP000520767">
    <property type="component" value="Unassembled WGS sequence"/>
</dbReference>
<evidence type="ECO:0000256" key="4">
    <source>
        <dbReference type="ARBA" id="ARBA00023002"/>
    </source>
</evidence>
<dbReference type="EMBL" id="JACHJQ010000002">
    <property type="protein sequence ID" value="MBB4906122.1"/>
    <property type="molecule type" value="Genomic_DNA"/>
</dbReference>
<evidence type="ECO:0000256" key="2">
    <source>
        <dbReference type="ARBA" id="ARBA00022723"/>
    </source>
</evidence>
<dbReference type="InterPro" id="IPR013154">
    <property type="entry name" value="ADH-like_N"/>
</dbReference>
<keyword evidence="4" id="KW-0560">Oxidoreductase</keyword>
<gene>
    <name evidence="8" type="ORF">FHR82_002339</name>
</gene>
<comment type="cofactor">
    <cofactor evidence="1 5">
        <name>Zn(2+)</name>
        <dbReference type="ChEBI" id="CHEBI:29105"/>
    </cofactor>
</comment>
<dbReference type="AlphaFoldDB" id="A0A7W7Q311"/>
<dbReference type="InterPro" id="IPR036291">
    <property type="entry name" value="NAD(P)-bd_dom_sf"/>
</dbReference>
<comment type="similarity">
    <text evidence="5">Belongs to the zinc-containing alcohol dehydrogenase family.</text>
</comment>
<feature type="domain" description="Alcohol dehydrogenase-like C-terminal" evidence="6">
    <location>
        <begin position="235"/>
        <end position="306"/>
    </location>
</feature>
<dbReference type="InterPro" id="IPR011032">
    <property type="entry name" value="GroES-like_sf"/>
</dbReference>
<organism evidence="8 9">
    <name type="scientific">Actinophytocola algeriensis</name>
    <dbReference type="NCBI Taxonomy" id="1768010"/>
    <lineage>
        <taxon>Bacteria</taxon>
        <taxon>Bacillati</taxon>
        <taxon>Actinomycetota</taxon>
        <taxon>Actinomycetes</taxon>
        <taxon>Pseudonocardiales</taxon>
        <taxon>Pseudonocardiaceae</taxon>
    </lineage>
</organism>
<dbReference type="Pfam" id="PF08240">
    <property type="entry name" value="ADH_N"/>
    <property type="match status" value="1"/>
</dbReference>
<dbReference type="SUPFAM" id="SSF50129">
    <property type="entry name" value="GroES-like"/>
    <property type="match status" value="1"/>
</dbReference>
<keyword evidence="9" id="KW-1185">Reference proteome</keyword>
<comment type="caution">
    <text evidence="8">The sequence shown here is derived from an EMBL/GenBank/DDBJ whole genome shotgun (WGS) entry which is preliminary data.</text>
</comment>
<reference evidence="8 9" key="1">
    <citation type="submission" date="2020-08" db="EMBL/GenBank/DDBJ databases">
        <title>Genomic Encyclopedia of Type Strains, Phase III (KMG-III): the genomes of soil and plant-associated and newly described type strains.</title>
        <authorList>
            <person name="Whitman W."/>
        </authorList>
    </citation>
    <scope>NUCLEOTIDE SEQUENCE [LARGE SCALE GENOMIC DNA]</scope>
    <source>
        <strain evidence="8 9">CECT 8960</strain>
    </source>
</reference>